<dbReference type="AlphaFoldDB" id="A0A3B0YYQ8"/>
<reference evidence="1" key="1">
    <citation type="submission" date="2018-06" db="EMBL/GenBank/DDBJ databases">
        <authorList>
            <person name="Zhirakovskaya E."/>
        </authorList>
    </citation>
    <scope>NUCLEOTIDE SEQUENCE</scope>
</reference>
<dbReference type="NCBIfam" id="TIGR02241">
    <property type="entry name" value="conserved hypothetical phage tail region protein"/>
    <property type="match status" value="1"/>
</dbReference>
<dbReference type="EMBL" id="UOFQ01000003">
    <property type="protein sequence ID" value="VAW84531.1"/>
    <property type="molecule type" value="Genomic_DNA"/>
</dbReference>
<evidence type="ECO:0008006" key="2">
    <source>
        <dbReference type="Google" id="ProtNLM"/>
    </source>
</evidence>
<dbReference type="Pfam" id="PF06841">
    <property type="entry name" value="Phage_T4_gp19"/>
    <property type="match status" value="1"/>
</dbReference>
<organism evidence="1">
    <name type="scientific">hydrothermal vent metagenome</name>
    <dbReference type="NCBI Taxonomy" id="652676"/>
    <lineage>
        <taxon>unclassified sequences</taxon>
        <taxon>metagenomes</taxon>
        <taxon>ecological metagenomes</taxon>
    </lineage>
</organism>
<dbReference type="PANTHER" id="PTHR38009">
    <property type="entry name" value="CONSERVED HYPOTHETICAL PHAGE TAIL PROTEIN"/>
    <property type="match status" value="1"/>
</dbReference>
<dbReference type="InterPro" id="IPR011747">
    <property type="entry name" value="CHP02241"/>
</dbReference>
<protein>
    <recommendedName>
        <fullName evidence="2">Phage tail protein</fullName>
    </recommendedName>
</protein>
<evidence type="ECO:0000313" key="1">
    <source>
        <dbReference type="EMBL" id="VAW84531.1"/>
    </source>
</evidence>
<name>A0A3B0YYQ8_9ZZZZ</name>
<proteinExistence type="predicted"/>
<gene>
    <name evidence="1" type="ORF">MNBD_GAMMA17-2224</name>
</gene>
<dbReference type="GO" id="GO:0005198">
    <property type="term" value="F:structural molecule activity"/>
    <property type="evidence" value="ECO:0007669"/>
    <property type="project" value="InterPro"/>
</dbReference>
<accession>A0A3B0YYQ8</accession>
<dbReference type="PANTHER" id="PTHR38009:SF1">
    <property type="entry name" value="CONSERVED HYPOTHETICAL PHAGE TAIL PROTEIN"/>
    <property type="match status" value="1"/>
</dbReference>
<dbReference type="InterPro" id="IPR010667">
    <property type="entry name" value="Phage_T4_Gp19"/>
</dbReference>
<sequence>MAPESSSADEYPLPAFYFKVAFAATSNSEDTSFQEVSGIGSEMETEDLAEGGENRFSHRLPKSLKHPKLVLKRGIAVMDSPLVGWCKDVLEGEFINPVEPMEVEVSLMNEEGEPTRVWSFINAFPVNWDVEGFNATKNEIAIEKIELSYSYFDRVV</sequence>